<dbReference type="Proteomes" id="UP001174997">
    <property type="component" value="Unassembled WGS sequence"/>
</dbReference>
<feature type="chain" id="PRO_5041227930" evidence="1">
    <location>
        <begin position="19"/>
        <end position="185"/>
    </location>
</feature>
<comment type="caution">
    <text evidence="2">The sequence shown here is derived from an EMBL/GenBank/DDBJ whole genome shotgun (WGS) entry which is preliminary data.</text>
</comment>
<accession>A0AA40DFR8</accession>
<organism evidence="2 3">
    <name type="scientific">Cercophora samala</name>
    <dbReference type="NCBI Taxonomy" id="330535"/>
    <lineage>
        <taxon>Eukaryota</taxon>
        <taxon>Fungi</taxon>
        <taxon>Dikarya</taxon>
        <taxon>Ascomycota</taxon>
        <taxon>Pezizomycotina</taxon>
        <taxon>Sordariomycetes</taxon>
        <taxon>Sordariomycetidae</taxon>
        <taxon>Sordariales</taxon>
        <taxon>Lasiosphaeriaceae</taxon>
        <taxon>Cercophora</taxon>
    </lineage>
</organism>
<evidence type="ECO:0000313" key="2">
    <source>
        <dbReference type="EMBL" id="KAK0672646.1"/>
    </source>
</evidence>
<dbReference type="EMBL" id="JAULSY010000011">
    <property type="protein sequence ID" value="KAK0672646.1"/>
    <property type="molecule type" value="Genomic_DNA"/>
</dbReference>
<feature type="signal peptide" evidence="1">
    <location>
        <begin position="1"/>
        <end position="18"/>
    </location>
</feature>
<sequence>MQLKTILALLPLVATSLGYVVPEGTPDGFYAVTFDDHGNATTHEVDPTTLVTIGDSLEKRGFVQRSAKHLARRQTPGSHGSTGGTFPNHNDYNQCTIGWNNFWAADNFIPARTIFYASSGQAVLAGCNYQRVAFWTPRSVSMTDVFNGFMDANVGYWKTGWAHFNSGQDFTHWRDLQGTAICTNL</sequence>
<evidence type="ECO:0000313" key="3">
    <source>
        <dbReference type="Proteomes" id="UP001174997"/>
    </source>
</evidence>
<gene>
    <name evidence="2" type="ORF">QBC41DRAFT_216404</name>
</gene>
<dbReference type="AlphaFoldDB" id="A0AA40DFR8"/>
<reference evidence="2" key="1">
    <citation type="submission" date="2023-06" db="EMBL/GenBank/DDBJ databases">
        <title>Genome-scale phylogeny and comparative genomics of the fungal order Sordariales.</title>
        <authorList>
            <consortium name="Lawrence Berkeley National Laboratory"/>
            <person name="Hensen N."/>
            <person name="Bonometti L."/>
            <person name="Westerberg I."/>
            <person name="Brannstrom I.O."/>
            <person name="Guillou S."/>
            <person name="Cros-Aarteil S."/>
            <person name="Calhoun S."/>
            <person name="Haridas S."/>
            <person name="Kuo A."/>
            <person name="Mondo S."/>
            <person name="Pangilinan J."/>
            <person name="Riley R."/>
            <person name="Labutti K."/>
            <person name="Andreopoulos B."/>
            <person name="Lipzen A."/>
            <person name="Chen C."/>
            <person name="Yanf M."/>
            <person name="Daum C."/>
            <person name="Ng V."/>
            <person name="Clum A."/>
            <person name="Steindorff A."/>
            <person name="Ohm R."/>
            <person name="Martin F."/>
            <person name="Silar P."/>
            <person name="Natvig D."/>
            <person name="Lalanne C."/>
            <person name="Gautier V."/>
            <person name="Ament-Velasquez S.L."/>
            <person name="Kruys A."/>
            <person name="Hutchinson M.I."/>
            <person name="Powell A.J."/>
            <person name="Barry K."/>
            <person name="Miller A.N."/>
            <person name="Grigoriev I.V."/>
            <person name="Debuchy R."/>
            <person name="Gladieux P."/>
            <person name="Thoren M.H."/>
            <person name="Johannesson H."/>
        </authorList>
    </citation>
    <scope>NUCLEOTIDE SEQUENCE</scope>
    <source>
        <strain evidence="2">CBS 307.81</strain>
    </source>
</reference>
<keyword evidence="1" id="KW-0732">Signal</keyword>
<evidence type="ECO:0000256" key="1">
    <source>
        <dbReference type="SAM" id="SignalP"/>
    </source>
</evidence>
<proteinExistence type="predicted"/>
<protein>
    <submittedName>
        <fullName evidence="2">Uncharacterized protein</fullName>
    </submittedName>
</protein>
<name>A0AA40DFR8_9PEZI</name>
<keyword evidence="3" id="KW-1185">Reference proteome</keyword>